<dbReference type="GO" id="GO:0005886">
    <property type="term" value="C:plasma membrane"/>
    <property type="evidence" value="ECO:0007669"/>
    <property type="project" value="TreeGrafter"/>
</dbReference>
<dbReference type="PROSITE" id="PS50885">
    <property type="entry name" value="HAMP"/>
    <property type="match status" value="1"/>
</dbReference>
<evidence type="ECO:0000313" key="9">
    <source>
        <dbReference type="EMBL" id="RXK12213.1"/>
    </source>
</evidence>
<dbReference type="Pfam" id="PF08376">
    <property type="entry name" value="NIT"/>
    <property type="match status" value="1"/>
</dbReference>
<dbReference type="GO" id="GO:0007165">
    <property type="term" value="P:signal transduction"/>
    <property type="evidence" value="ECO:0007669"/>
    <property type="project" value="UniProtKB-KW"/>
</dbReference>
<keyword evidence="1" id="KW-0145">Chemotaxis</keyword>
<evidence type="ECO:0000313" key="10">
    <source>
        <dbReference type="Proteomes" id="UP000289718"/>
    </source>
</evidence>
<reference evidence="9 10" key="1">
    <citation type="submission" date="2017-09" db="EMBL/GenBank/DDBJ databases">
        <title>Genomics of the genus Arcobacter.</title>
        <authorList>
            <person name="Perez-Cataluna A."/>
            <person name="Figueras M.J."/>
            <person name="Salas-Masso N."/>
        </authorList>
    </citation>
    <scope>NUCLEOTIDE SEQUENCE [LARGE SCALE GENOMIC DNA]</scope>
    <source>
        <strain evidence="9 10">F156-34</strain>
    </source>
</reference>
<feature type="coiled-coil region" evidence="4">
    <location>
        <begin position="462"/>
        <end position="532"/>
    </location>
</feature>
<dbReference type="PANTHER" id="PTHR43531">
    <property type="entry name" value="PROTEIN ICFG"/>
    <property type="match status" value="1"/>
</dbReference>
<accession>A0A4Q1ATZ1</accession>
<dbReference type="SUPFAM" id="SSF58104">
    <property type="entry name" value="Methyl-accepting chemotaxis protein (MCP) signaling domain"/>
    <property type="match status" value="1"/>
</dbReference>
<dbReference type="AlphaFoldDB" id="A0A4Q1ATZ1"/>
<feature type="coiled-coil region" evidence="4">
    <location>
        <begin position="623"/>
        <end position="650"/>
    </location>
</feature>
<dbReference type="GO" id="GO:0004888">
    <property type="term" value="F:transmembrane signaling receptor activity"/>
    <property type="evidence" value="ECO:0007669"/>
    <property type="project" value="InterPro"/>
</dbReference>
<dbReference type="Gene3D" id="1.10.287.950">
    <property type="entry name" value="Methyl-accepting chemotaxis protein"/>
    <property type="match status" value="1"/>
</dbReference>
<dbReference type="InterPro" id="IPR003660">
    <property type="entry name" value="HAMP_dom"/>
</dbReference>
<dbReference type="OrthoDB" id="2489132at2"/>
<keyword evidence="4" id="KW-0175">Coiled coil</keyword>
<dbReference type="SMART" id="SM00283">
    <property type="entry name" value="MA"/>
    <property type="match status" value="1"/>
</dbReference>
<dbReference type="CDD" id="cd11386">
    <property type="entry name" value="MCP_signal"/>
    <property type="match status" value="1"/>
</dbReference>
<evidence type="ECO:0000256" key="5">
    <source>
        <dbReference type="SAM" id="MobiDB-lite"/>
    </source>
</evidence>
<feature type="transmembrane region" description="Helical" evidence="6">
    <location>
        <begin position="309"/>
        <end position="336"/>
    </location>
</feature>
<keyword evidence="6" id="KW-1133">Transmembrane helix</keyword>
<gene>
    <name evidence="9" type="ORF">CP965_10570</name>
</gene>
<dbReference type="EMBL" id="NXIE01000004">
    <property type="protein sequence ID" value="RXK12213.1"/>
    <property type="molecule type" value="Genomic_DNA"/>
</dbReference>
<dbReference type="GO" id="GO:0006935">
    <property type="term" value="P:chemotaxis"/>
    <property type="evidence" value="ECO:0007669"/>
    <property type="project" value="UniProtKB-KW"/>
</dbReference>
<dbReference type="PANTHER" id="PTHR43531:SF11">
    <property type="entry name" value="METHYL-ACCEPTING CHEMOTAXIS PROTEIN 3"/>
    <property type="match status" value="1"/>
</dbReference>
<feature type="domain" description="HAMP" evidence="8">
    <location>
        <begin position="395"/>
        <end position="442"/>
    </location>
</feature>
<evidence type="ECO:0000256" key="6">
    <source>
        <dbReference type="SAM" id="Phobius"/>
    </source>
</evidence>
<keyword evidence="6" id="KW-0812">Transmembrane</keyword>
<evidence type="ECO:0000256" key="2">
    <source>
        <dbReference type="ARBA" id="ARBA00029447"/>
    </source>
</evidence>
<feature type="domain" description="Methyl-accepting transducer" evidence="7">
    <location>
        <begin position="493"/>
        <end position="715"/>
    </location>
</feature>
<evidence type="ECO:0000256" key="4">
    <source>
        <dbReference type="SAM" id="Coils"/>
    </source>
</evidence>
<sequence length="794" mass="87932">MLSKMSIKQKLILIMSIPLCIVILLAAKLGFNSFIYYTNLKSLDKVIVLSTKIGALVHETQKERGMTAGYLGSKGTKFQNKLPSQRDLTNNRLKEMKSFLSTFDTSKYGSDFNNNLQESLNLLTNLSNTRNNVTGLNIQTSKAIAYYTNVNSSLLNTISSISKLSNNAKVSQDITAYLNFLLSKERAGIERAVGTNTFARDNFGEGMKAKFYTLIAAQNAYMDAFLKVSDDSSKVFYKDTVKGEAVDEVNKMRNIALFKGIDSNFGVDSSYWFDTITEKINLLKKVENYLAEHLIKTIDEEINNATFEVILFGILSAIGVALTLILARTIAFTILLDVDQVRKGLDDFFAFINYEKDDINLEIVESNDELGKMSKLINENINKTKANIQADRSLISNTIEVANKINKGHLDTRITNDSNNPALSELKNIINEMLHTLNENFESIMKVLNSYSKLDFSPQLEENNLEGIIKELEDDVNILRNVITETLIENKRSGLILSQNANILTKNMDEISNAANSQAASLEETAAALEEITSNIKSNSETTIKMAEYGDKVKHSVLTGQKLANNTAKSMEDINAQTTAINEAITVIDQIAFQTNILSLNAAVEAATAGEAGKGFAVVAQEVRNLANRSAEAAKEIKDLVENAQAKTNEGKKIASDMINGYQELNGNISSTIELIENVTTASKEQSAGMIQINDAVNNLDKITQENAQNASQADTIAQKTLEISNMIIKHAEAKEFDGKNDIKIRKNATDLAYKGNEKRSVEQVIKKDINKKTNKKPTKIISSNNDNDEWESF</sequence>
<evidence type="ECO:0000259" key="8">
    <source>
        <dbReference type="PROSITE" id="PS50885"/>
    </source>
</evidence>
<dbReference type="PROSITE" id="PS50111">
    <property type="entry name" value="CHEMOTAXIS_TRANSDUC_2"/>
    <property type="match status" value="1"/>
</dbReference>
<dbReference type="InterPro" id="IPR013587">
    <property type="entry name" value="Nitrate/nitrite_sensing"/>
</dbReference>
<proteinExistence type="inferred from homology"/>
<comment type="similarity">
    <text evidence="2">Belongs to the methyl-accepting chemotaxis (MCP) protein family.</text>
</comment>
<dbReference type="Gene3D" id="1.20.120.1530">
    <property type="match status" value="1"/>
</dbReference>
<name>A0A4Q1ATZ1_9BACT</name>
<dbReference type="InterPro" id="IPR004089">
    <property type="entry name" value="MCPsignal_dom"/>
</dbReference>
<keyword evidence="6" id="KW-0472">Membrane</keyword>
<feature type="region of interest" description="Disordered" evidence="5">
    <location>
        <begin position="769"/>
        <end position="794"/>
    </location>
</feature>
<keyword evidence="3" id="KW-0807">Transducer</keyword>
<dbReference type="PRINTS" id="PR00260">
    <property type="entry name" value="CHEMTRNSDUCR"/>
</dbReference>
<dbReference type="InterPro" id="IPR051310">
    <property type="entry name" value="MCP_chemotaxis"/>
</dbReference>
<protein>
    <submittedName>
        <fullName evidence="9">Chemotaxis protein</fullName>
    </submittedName>
</protein>
<evidence type="ECO:0000256" key="1">
    <source>
        <dbReference type="ARBA" id="ARBA00022500"/>
    </source>
</evidence>
<organism evidence="9 10">
    <name type="scientific">Halarcobacter mediterraneus</name>
    <dbReference type="NCBI Taxonomy" id="2023153"/>
    <lineage>
        <taxon>Bacteria</taxon>
        <taxon>Pseudomonadati</taxon>
        <taxon>Campylobacterota</taxon>
        <taxon>Epsilonproteobacteria</taxon>
        <taxon>Campylobacterales</taxon>
        <taxon>Arcobacteraceae</taxon>
        <taxon>Halarcobacter</taxon>
    </lineage>
</organism>
<evidence type="ECO:0000256" key="3">
    <source>
        <dbReference type="PROSITE-ProRule" id="PRU00284"/>
    </source>
</evidence>
<comment type="caution">
    <text evidence="9">The sequence shown here is derived from an EMBL/GenBank/DDBJ whole genome shotgun (WGS) entry which is preliminary data.</text>
</comment>
<dbReference type="Pfam" id="PF00015">
    <property type="entry name" value="MCPsignal"/>
    <property type="match status" value="1"/>
</dbReference>
<dbReference type="Proteomes" id="UP000289718">
    <property type="component" value="Unassembled WGS sequence"/>
</dbReference>
<evidence type="ECO:0000259" key="7">
    <source>
        <dbReference type="PROSITE" id="PS50111"/>
    </source>
</evidence>
<dbReference type="InterPro" id="IPR004090">
    <property type="entry name" value="Chemotax_Me-accpt_rcpt"/>
</dbReference>
<keyword evidence="10" id="KW-1185">Reference proteome</keyword>